<evidence type="ECO:0000313" key="8">
    <source>
        <dbReference type="Proteomes" id="UP000292564"/>
    </source>
</evidence>
<feature type="domain" description="Tyr recombinase" evidence="5">
    <location>
        <begin position="172"/>
        <end position="370"/>
    </location>
</feature>
<organism evidence="7 8">
    <name type="scientific">Krasilnikovia cinnamomea</name>
    <dbReference type="NCBI Taxonomy" id="349313"/>
    <lineage>
        <taxon>Bacteria</taxon>
        <taxon>Bacillati</taxon>
        <taxon>Actinomycetota</taxon>
        <taxon>Actinomycetes</taxon>
        <taxon>Micromonosporales</taxon>
        <taxon>Micromonosporaceae</taxon>
        <taxon>Krasilnikovia</taxon>
    </lineage>
</organism>
<evidence type="ECO:0000259" key="5">
    <source>
        <dbReference type="PROSITE" id="PS51898"/>
    </source>
</evidence>
<dbReference type="InterPro" id="IPR050090">
    <property type="entry name" value="Tyrosine_recombinase_XerCD"/>
</dbReference>
<dbReference type="PANTHER" id="PTHR30349">
    <property type="entry name" value="PHAGE INTEGRASE-RELATED"/>
    <property type="match status" value="1"/>
</dbReference>
<accession>A0A4V2G788</accession>
<feature type="domain" description="Core-binding (CB)" evidence="6">
    <location>
        <begin position="69"/>
        <end position="151"/>
    </location>
</feature>
<dbReference type="CDD" id="cd01189">
    <property type="entry name" value="INT_ICEBs1_C_like"/>
    <property type="match status" value="1"/>
</dbReference>
<dbReference type="RefSeq" id="WP_130510343.1">
    <property type="nucleotide sequence ID" value="NZ_SHKY01000001.1"/>
</dbReference>
<dbReference type="AlphaFoldDB" id="A0A4V2G788"/>
<protein>
    <submittedName>
        <fullName evidence="7">Site-specific recombinase XerD</fullName>
    </submittedName>
</protein>
<dbReference type="InterPro" id="IPR044068">
    <property type="entry name" value="CB"/>
</dbReference>
<dbReference type="Gene3D" id="1.10.443.10">
    <property type="entry name" value="Intergrase catalytic core"/>
    <property type="match status" value="1"/>
</dbReference>
<evidence type="ECO:0000256" key="3">
    <source>
        <dbReference type="ARBA" id="ARBA00023172"/>
    </source>
</evidence>
<dbReference type="GO" id="GO:0015074">
    <property type="term" value="P:DNA integration"/>
    <property type="evidence" value="ECO:0007669"/>
    <property type="project" value="UniProtKB-KW"/>
</dbReference>
<dbReference type="InterPro" id="IPR013762">
    <property type="entry name" value="Integrase-like_cat_sf"/>
</dbReference>
<dbReference type="Pfam" id="PF00589">
    <property type="entry name" value="Phage_integrase"/>
    <property type="match status" value="1"/>
</dbReference>
<reference evidence="7 8" key="1">
    <citation type="submission" date="2019-02" db="EMBL/GenBank/DDBJ databases">
        <title>Sequencing the genomes of 1000 actinobacteria strains.</title>
        <authorList>
            <person name="Klenk H.-P."/>
        </authorList>
    </citation>
    <scope>NUCLEOTIDE SEQUENCE [LARGE SCALE GENOMIC DNA]</scope>
    <source>
        <strain evidence="7 8">DSM 45162</strain>
    </source>
</reference>
<proteinExistence type="predicted"/>
<comment type="caution">
    <text evidence="7">The sequence shown here is derived from an EMBL/GenBank/DDBJ whole genome shotgun (WGS) entry which is preliminary data.</text>
</comment>
<evidence type="ECO:0000256" key="2">
    <source>
        <dbReference type="ARBA" id="ARBA00023125"/>
    </source>
</evidence>
<keyword evidence="2 4" id="KW-0238">DNA-binding</keyword>
<dbReference type="InterPro" id="IPR004107">
    <property type="entry name" value="Integrase_SAM-like_N"/>
</dbReference>
<name>A0A4V2G788_9ACTN</name>
<dbReference type="InterPro" id="IPR010998">
    <property type="entry name" value="Integrase_recombinase_N"/>
</dbReference>
<evidence type="ECO:0000256" key="1">
    <source>
        <dbReference type="ARBA" id="ARBA00022908"/>
    </source>
</evidence>
<dbReference type="GO" id="GO:0003677">
    <property type="term" value="F:DNA binding"/>
    <property type="evidence" value="ECO:0007669"/>
    <property type="project" value="UniProtKB-UniRule"/>
</dbReference>
<dbReference type="InterPro" id="IPR011010">
    <property type="entry name" value="DNA_brk_join_enz"/>
</dbReference>
<keyword evidence="8" id="KW-1185">Reference proteome</keyword>
<dbReference type="Proteomes" id="UP000292564">
    <property type="component" value="Unassembled WGS sequence"/>
</dbReference>
<dbReference type="InterPro" id="IPR002104">
    <property type="entry name" value="Integrase_catalytic"/>
</dbReference>
<dbReference type="PANTHER" id="PTHR30349:SF91">
    <property type="entry name" value="INTA PROTEIN"/>
    <property type="match status" value="1"/>
</dbReference>
<dbReference type="EMBL" id="SHKY01000001">
    <property type="protein sequence ID" value="RZU51596.1"/>
    <property type="molecule type" value="Genomic_DNA"/>
</dbReference>
<keyword evidence="1" id="KW-0229">DNA integration</keyword>
<evidence type="ECO:0000259" key="6">
    <source>
        <dbReference type="PROSITE" id="PS51900"/>
    </source>
</evidence>
<gene>
    <name evidence="7" type="ORF">EV385_3427</name>
</gene>
<dbReference type="Pfam" id="PF14659">
    <property type="entry name" value="Phage_int_SAM_3"/>
    <property type="match status" value="1"/>
</dbReference>
<dbReference type="Gene3D" id="1.10.150.130">
    <property type="match status" value="1"/>
</dbReference>
<sequence length="380" mass="42655">MTGKRRGHGEGSIYQLPDGRWRGAVDLGWLNGKRRRKYVTRKTRADVAKALLELTALAEAGKLSTERVPTLAQWMEIYLAEVASAKVRPSTLHRYREEVEHHIGPLLGRIRLDKPTPAHITAFYRDRLTVLSAGSVRRLHANLRRALNIAVRWQVIHTNPVSLVDPPPVPHTEVKPYSLAEARAFLKAVQGLRLEARWVLAIALGLRQGEVLGLRWEDVNLDAGTLRVVAQLRRDADTGHLERVETKTARSRRTLPLPESVRAALLRHRERQAAERLDADAWTDPALVFTTRAGTPIHPRNDYRSFRELIRQAGLRQVRIHDLRHTAASVLIAQGVPARVVMEILGHSQISVTLNTYGHVAPEVSREAADRVNAALWGDG</sequence>
<dbReference type="SUPFAM" id="SSF56349">
    <property type="entry name" value="DNA breaking-rejoining enzymes"/>
    <property type="match status" value="1"/>
</dbReference>
<keyword evidence="3" id="KW-0233">DNA recombination</keyword>
<dbReference type="PROSITE" id="PS51898">
    <property type="entry name" value="TYR_RECOMBINASE"/>
    <property type="match status" value="1"/>
</dbReference>
<dbReference type="GO" id="GO:0006310">
    <property type="term" value="P:DNA recombination"/>
    <property type="evidence" value="ECO:0007669"/>
    <property type="project" value="UniProtKB-KW"/>
</dbReference>
<dbReference type="PROSITE" id="PS51900">
    <property type="entry name" value="CB"/>
    <property type="match status" value="1"/>
</dbReference>
<evidence type="ECO:0000256" key="4">
    <source>
        <dbReference type="PROSITE-ProRule" id="PRU01248"/>
    </source>
</evidence>
<dbReference type="OrthoDB" id="9805859at2"/>
<evidence type="ECO:0000313" key="7">
    <source>
        <dbReference type="EMBL" id="RZU51596.1"/>
    </source>
</evidence>